<protein>
    <submittedName>
        <fullName evidence="2">Uncharacterized protein</fullName>
    </submittedName>
</protein>
<dbReference type="EMBL" id="ML170189">
    <property type="protein sequence ID" value="TDL20361.1"/>
    <property type="molecule type" value="Genomic_DNA"/>
</dbReference>
<evidence type="ECO:0000256" key="1">
    <source>
        <dbReference type="SAM" id="MobiDB-lite"/>
    </source>
</evidence>
<feature type="region of interest" description="Disordered" evidence="1">
    <location>
        <begin position="80"/>
        <end position="109"/>
    </location>
</feature>
<feature type="compositionally biased region" description="Low complexity" evidence="1">
    <location>
        <begin position="11"/>
        <end position="21"/>
    </location>
</feature>
<dbReference type="AlphaFoldDB" id="A0A4Y7PZ56"/>
<evidence type="ECO:0000313" key="3">
    <source>
        <dbReference type="Proteomes" id="UP000294933"/>
    </source>
</evidence>
<evidence type="ECO:0000313" key="2">
    <source>
        <dbReference type="EMBL" id="TDL20361.1"/>
    </source>
</evidence>
<name>A0A4Y7PZ56_9AGAM</name>
<accession>A0A4Y7PZ56</accession>
<dbReference type="VEuPathDB" id="FungiDB:BD410DRAFT_380755"/>
<dbReference type="Proteomes" id="UP000294933">
    <property type="component" value="Unassembled WGS sequence"/>
</dbReference>
<gene>
    <name evidence="2" type="ORF">BD410DRAFT_380755</name>
</gene>
<keyword evidence="3" id="KW-1185">Reference proteome</keyword>
<organism evidence="2 3">
    <name type="scientific">Rickenella mellea</name>
    <dbReference type="NCBI Taxonomy" id="50990"/>
    <lineage>
        <taxon>Eukaryota</taxon>
        <taxon>Fungi</taxon>
        <taxon>Dikarya</taxon>
        <taxon>Basidiomycota</taxon>
        <taxon>Agaricomycotina</taxon>
        <taxon>Agaricomycetes</taxon>
        <taxon>Hymenochaetales</taxon>
        <taxon>Rickenellaceae</taxon>
        <taxon>Rickenella</taxon>
    </lineage>
</organism>
<reference evidence="2 3" key="1">
    <citation type="submission" date="2018-06" db="EMBL/GenBank/DDBJ databases">
        <title>A transcriptomic atlas of mushroom development highlights an independent origin of complex multicellularity.</title>
        <authorList>
            <consortium name="DOE Joint Genome Institute"/>
            <person name="Krizsan K."/>
            <person name="Almasi E."/>
            <person name="Merenyi Z."/>
            <person name="Sahu N."/>
            <person name="Viragh M."/>
            <person name="Koszo T."/>
            <person name="Mondo S."/>
            <person name="Kiss B."/>
            <person name="Balint B."/>
            <person name="Kues U."/>
            <person name="Barry K."/>
            <person name="Hegedus J.C."/>
            <person name="Henrissat B."/>
            <person name="Johnson J."/>
            <person name="Lipzen A."/>
            <person name="Ohm R."/>
            <person name="Nagy I."/>
            <person name="Pangilinan J."/>
            <person name="Yan J."/>
            <person name="Xiong Y."/>
            <person name="Grigoriev I.V."/>
            <person name="Hibbett D.S."/>
            <person name="Nagy L.G."/>
        </authorList>
    </citation>
    <scope>NUCLEOTIDE SEQUENCE [LARGE SCALE GENOMIC DNA]</scope>
    <source>
        <strain evidence="2 3">SZMC22713</strain>
    </source>
</reference>
<feature type="region of interest" description="Disordered" evidence="1">
    <location>
        <begin position="1"/>
        <end position="57"/>
    </location>
</feature>
<feature type="compositionally biased region" description="Basic and acidic residues" evidence="1">
    <location>
        <begin position="22"/>
        <end position="37"/>
    </location>
</feature>
<sequence length="182" mass="20839">MDVLRNDGLSATRQQQFQTAFQRERQHREDARRRWGEIADDGEDSNQRNTLSSFSEAVRRRRSAIGVRVRPELAGSGASGVRMMEFGSRRRSPSPLRGSRESSDGLSSFTSNANRRLAHYRARARLGQYQHDDPLHSDITHAFPGFRLRHRLSGNIGDYVVSYFFLMCVCCFQNADECLVRV</sequence>
<proteinExistence type="predicted"/>